<feature type="region of interest" description="Disordered" evidence="1">
    <location>
        <begin position="554"/>
        <end position="583"/>
    </location>
</feature>
<dbReference type="PANTHER" id="PTHR44665">
    <property type="entry name" value="DNAJ HOMOLOG SUBFAMILY C MEMBER 14"/>
    <property type="match status" value="1"/>
</dbReference>
<dbReference type="InterPro" id="IPR052317">
    <property type="entry name" value="Viral_replicn-host_int_reg"/>
</dbReference>
<dbReference type="SUPFAM" id="SSF46565">
    <property type="entry name" value="Chaperone J-domain"/>
    <property type="match status" value="1"/>
</dbReference>
<reference evidence="3 4" key="1">
    <citation type="journal article" date="2011" name="Genome Biol. Evol.">
        <title>Integration of the genetic map and genome assembly of fugu facilitates insights into distinct features of genome evolution in teleosts and mammals.</title>
        <authorList>
            <person name="Kai W."/>
            <person name="Kikuchi K."/>
            <person name="Tohari S."/>
            <person name="Chew A.K."/>
            <person name="Tay A."/>
            <person name="Fujiwara A."/>
            <person name="Hosoya S."/>
            <person name="Suetake H."/>
            <person name="Naruse K."/>
            <person name="Brenner S."/>
            <person name="Suzuki Y."/>
            <person name="Venkatesh B."/>
        </authorList>
    </citation>
    <scope>NUCLEOTIDE SEQUENCE [LARGE SCALE GENOMIC DNA]</scope>
</reference>
<gene>
    <name evidence="3" type="primary">dnajc14</name>
</gene>
<accession>A0A674NF40</accession>
<dbReference type="OMA" id="HMFIEII"/>
<evidence type="ECO:0000256" key="1">
    <source>
        <dbReference type="SAM" id="MobiDB-lite"/>
    </source>
</evidence>
<dbReference type="PANTHER" id="PTHR44665:SF1">
    <property type="entry name" value="DNAJ HOMOLOG SUBFAMILY C MEMBER 14"/>
    <property type="match status" value="1"/>
</dbReference>
<dbReference type="InterPro" id="IPR001623">
    <property type="entry name" value="DnaJ_domain"/>
</dbReference>
<dbReference type="Ensembl" id="ENSTRUT00000089541.1">
    <property type="protein sequence ID" value="ENSTRUP00000072335.1"/>
    <property type="gene ID" value="ENSTRUG00000020708.2"/>
</dbReference>
<dbReference type="Proteomes" id="UP000005226">
    <property type="component" value="Chromosome 19"/>
</dbReference>
<dbReference type="PROSITE" id="PS50076">
    <property type="entry name" value="DNAJ_2"/>
    <property type="match status" value="1"/>
</dbReference>
<dbReference type="Pfam" id="PF14901">
    <property type="entry name" value="Jiv90"/>
    <property type="match status" value="1"/>
</dbReference>
<dbReference type="Pfam" id="PF00226">
    <property type="entry name" value="DnaJ"/>
    <property type="match status" value="1"/>
</dbReference>
<dbReference type="SMART" id="SM00271">
    <property type="entry name" value="DnaJ"/>
    <property type="match status" value="1"/>
</dbReference>
<feature type="compositionally biased region" description="Acidic residues" evidence="1">
    <location>
        <begin position="7"/>
        <end position="21"/>
    </location>
</feature>
<feature type="compositionally biased region" description="Basic residues" evidence="1">
    <location>
        <begin position="159"/>
        <end position="182"/>
    </location>
</feature>
<dbReference type="PRINTS" id="PR00625">
    <property type="entry name" value="JDOMAIN"/>
</dbReference>
<proteinExistence type="predicted"/>
<feature type="region of interest" description="Disordered" evidence="1">
    <location>
        <begin position="1"/>
        <end position="62"/>
    </location>
</feature>
<dbReference type="AlphaFoldDB" id="A0A674NF40"/>
<feature type="compositionally biased region" description="Polar residues" evidence="1">
    <location>
        <begin position="24"/>
        <end position="37"/>
    </location>
</feature>
<evidence type="ECO:0000313" key="4">
    <source>
        <dbReference type="Proteomes" id="UP000005226"/>
    </source>
</evidence>
<evidence type="ECO:0000313" key="3">
    <source>
        <dbReference type="Ensembl" id="ENSTRUP00000072335.1"/>
    </source>
</evidence>
<dbReference type="InParanoid" id="A0A674NF40"/>
<reference evidence="3" key="2">
    <citation type="submission" date="2025-08" db="UniProtKB">
        <authorList>
            <consortium name="Ensembl"/>
        </authorList>
    </citation>
    <scope>IDENTIFICATION</scope>
</reference>
<reference evidence="3" key="3">
    <citation type="submission" date="2025-09" db="UniProtKB">
        <authorList>
            <consortium name="Ensembl"/>
        </authorList>
    </citation>
    <scope>IDENTIFICATION</scope>
</reference>
<feature type="region of interest" description="Disordered" evidence="1">
    <location>
        <begin position="153"/>
        <end position="182"/>
    </location>
</feature>
<sequence>MERETAEMEMDCLTDSDEEVPCCDSTSVTSSSQWKTRPNNDDCQQEEEAAYLKSQDTPSSAIPQDYGISEVEYCGSIEAKDDTVDGFEHDGIADQENCHVINQDEDDAAKEQHMNGESDWRNEGSGRRFKRMSGGFVSEQGNQNTLFSMPKGNFMSSGSRHRQTRRRNLHHHHQQSRGRRRTGNQLVSAFKEILSESLSFWCISCIHMMIEIIVTLTHNCGVGVETGGVKLYKFGQQLLAKITDIAGLKADASRILNWTKCVGGALVDKLVRAFKWAKKIALSCLKIFCGLILLGSQWTKGLLARIGGERGKCFWTVFQETRVWKMAVSLLEKVQCRFRRDGHATASSPNSPSRAGRGQPGQELERLLALAEVPEDELDPFTVLGVELHATEAELKKAYRQLAVQVHPDKNKHPRAGEAFKVLRAAWDIVSNPETRREYEMKRMAATELSKSMNEFLTKLQDDLKEAMNTMMCTKCEGKHRRFEMDRDPAEARFCAECKRCHSAEEGDLWAESSMLGLRITYFACMDGKVYDITEWAGCQRIGISPDTHRVPYHISFGSKNSNPPRHRPPSEHTTGPTNPADLQDFFNRIFKGAPPNNMAANGGFFPSGPPHHPQPGAGVPPFSPPTGPTGFYMPGSHRTEASEPWAEGGKPPRRRKKVRKPFQRELNRLFTATRRRKIENRGMKRFFLLNQQLNFSPVDLHHHSDYSRDFVPLSVLLPQTPPAAAD</sequence>
<organism evidence="3 4">
    <name type="scientific">Takifugu rubripes</name>
    <name type="common">Japanese pufferfish</name>
    <name type="synonym">Fugu rubripes</name>
    <dbReference type="NCBI Taxonomy" id="31033"/>
    <lineage>
        <taxon>Eukaryota</taxon>
        <taxon>Metazoa</taxon>
        <taxon>Chordata</taxon>
        <taxon>Craniata</taxon>
        <taxon>Vertebrata</taxon>
        <taxon>Euteleostomi</taxon>
        <taxon>Actinopterygii</taxon>
        <taxon>Neopterygii</taxon>
        <taxon>Teleostei</taxon>
        <taxon>Neoteleostei</taxon>
        <taxon>Acanthomorphata</taxon>
        <taxon>Eupercaria</taxon>
        <taxon>Tetraodontiformes</taxon>
        <taxon>Tetradontoidea</taxon>
        <taxon>Tetraodontidae</taxon>
        <taxon>Takifugu</taxon>
    </lineage>
</organism>
<dbReference type="GeneTree" id="ENSGT00940000155637"/>
<feature type="region of interest" description="Disordered" evidence="1">
    <location>
        <begin position="605"/>
        <end position="663"/>
    </location>
</feature>
<feature type="domain" description="J" evidence="2">
    <location>
        <begin position="379"/>
        <end position="443"/>
    </location>
</feature>
<dbReference type="Gene3D" id="1.10.287.110">
    <property type="entry name" value="DnaJ domain"/>
    <property type="match status" value="1"/>
</dbReference>
<evidence type="ECO:0000259" key="2">
    <source>
        <dbReference type="PROSITE" id="PS50076"/>
    </source>
</evidence>
<keyword evidence="4" id="KW-1185">Reference proteome</keyword>
<name>A0A674NF40_TAKRU</name>
<dbReference type="GO" id="GO:0050780">
    <property type="term" value="F:dopamine receptor binding"/>
    <property type="evidence" value="ECO:0007669"/>
    <property type="project" value="TreeGrafter"/>
</dbReference>
<dbReference type="InterPro" id="IPR036869">
    <property type="entry name" value="J_dom_sf"/>
</dbReference>
<dbReference type="FunCoup" id="A0A674NF40">
    <property type="interactions" value="144"/>
</dbReference>
<protein>
    <submittedName>
        <fullName evidence="3">DnaJ (Hsp40) homolog, subfamily C, member 14</fullName>
    </submittedName>
</protein>
<feature type="compositionally biased region" description="Basic residues" evidence="1">
    <location>
        <begin position="652"/>
        <end position="662"/>
    </location>
</feature>
<dbReference type="CDD" id="cd06257">
    <property type="entry name" value="DnaJ"/>
    <property type="match status" value="1"/>
</dbReference>
<dbReference type="InterPro" id="IPR032843">
    <property type="entry name" value="Jiv"/>
</dbReference>